<comment type="similarity">
    <text evidence="3 11">Belongs to the acyl-CoA dehydrogenase family.</text>
</comment>
<dbReference type="SUPFAM" id="SSF56645">
    <property type="entry name" value="Acyl-CoA dehydrogenase NM domain-like"/>
    <property type="match status" value="1"/>
</dbReference>
<protein>
    <recommendedName>
        <fullName evidence="8">Acyl-[acyl-carrier-protein] dehydrogenase MbtN</fullName>
    </recommendedName>
    <alternativeName>
        <fullName evidence="9">Mycobactin synthase protein N</fullName>
    </alternativeName>
</protein>
<evidence type="ECO:0000256" key="11">
    <source>
        <dbReference type="RuleBase" id="RU362125"/>
    </source>
</evidence>
<evidence type="ECO:0000313" key="15">
    <source>
        <dbReference type="EMBL" id="PKZ62963.1"/>
    </source>
</evidence>
<keyword evidence="4 11" id="KW-0285">Flavoprotein</keyword>
<feature type="domain" description="Acyl-CoA oxidase/dehydrogenase middle" evidence="13">
    <location>
        <begin position="117"/>
        <end position="219"/>
    </location>
</feature>
<reference evidence="15 16" key="1">
    <citation type="submission" date="2017-12" db="EMBL/GenBank/DDBJ databases">
        <title>Phylogenetic diversity of female urinary microbiome.</title>
        <authorList>
            <person name="Thomas-White K."/>
            <person name="Wolfe A.J."/>
        </authorList>
    </citation>
    <scope>NUCLEOTIDE SEQUENCE [LARGE SCALE GENOMIC DNA]</scope>
    <source>
        <strain evidence="15 16">UMB0777</strain>
    </source>
</reference>
<evidence type="ECO:0000256" key="4">
    <source>
        <dbReference type="ARBA" id="ARBA00022630"/>
    </source>
</evidence>
<dbReference type="Pfam" id="PF02770">
    <property type="entry name" value="Acyl-CoA_dh_M"/>
    <property type="match status" value="1"/>
</dbReference>
<evidence type="ECO:0000256" key="3">
    <source>
        <dbReference type="ARBA" id="ARBA00009347"/>
    </source>
</evidence>
<evidence type="ECO:0000256" key="1">
    <source>
        <dbReference type="ARBA" id="ARBA00001974"/>
    </source>
</evidence>
<evidence type="ECO:0000256" key="9">
    <source>
        <dbReference type="ARBA" id="ARBA00042660"/>
    </source>
</evidence>
<dbReference type="EMBL" id="PKJC01000037">
    <property type="protein sequence ID" value="PKZ62963.1"/>
    <property type="molecule type" value="Genomic_DNA"/>
</dbReference>
<comment type="function">
    <text evidence="7">Catalyzes the dehydrogenation at the alpha-beta position of ACP-bound acyl chains. This results in the introduction of a double bond in the lipidic chain, which is further transferred to the epsilon-amino group of lysine residue in the mycobactin core by MbtK.</text>
</comment>
<dbReference type="Gene3D" id="1.10.540.10">
    <property type="entry name" value="Acyl-CoA dehydrogenase/oxidase, N-terminal domain"/>
    <property type="match status" value="1"/>
</dbReference>
<dbReference type="Gene3D" id="2.40.110.10">
    <property type="entry name" value="Butyryl-CoA Dehydrogenase, subunit A, domain 2"/>
    <property type="match status" value="1"/>
</dbReference>
<dbReference type="FunFam" id="2.40.110.10:FF:000002">
    <property type="entry name" value="Acyl-CoA dehydrogenase fadE12"/>
    <property type="match status" value="1"/>
</dbReference>
<proteinExistence type="inferred from homology"/>
<keyword evidence="6 11" id="KW-0560">Oxidoreductase</keyword>
<comment type="pathway">
    <text evidence="2">Siderophore biosynthesis; mycobactin biosynthesis.</text>
</comment>
<keyword evidence="5 11" id="KW-0274">FAD</keyword>
<evidence type="ECO:0000256" key="6">
    <source>
        <dbReference type="ARBA" id="ARBA00023002"/>
    </source>
</evidence>
<dbReference type="Gene3D" id="1.20.140.10">
    <property type="entry name" value="Butyryl-CoA Dehydrogenase, subunit A, domain 3"/>
    <property type="match status" value="1"/>
</dbReference>
<dbReference type="GO" id="GO:0050660">
    <property type="term" value="F:flavin adenine dinucleotide binding"/>
    <property type="evidence" value="ECO:0007669"/>
    <property type="project" value="InterPro"/>
</dbReference>
<dbReference type="GO" id="GO:0033539">
    <property type="term" value="P:fatty acid beta-oxidation using acyl-CoA dehydrogenase"/>
    <property type="evidence" value="ECO:0007669"/>
    <property type="project" value="TreeGrafter"/>
</dbReference>
<gene>
    <name evidence="15" type="ORF">CYJ73_24405</name>
</gene>
<dbReference type="SUPFAM" id="SSF47203">
    <property type="entry name" value="Acyl-CoA dehydrogenase C-terminal domain-like"/>
    <property type="match status" value="1"/>
</dbReference>
<name>A0A2I1R1F0_9ACTN</name>
<sequence>MTDDVSAVADLSRDFFAAVVTPQSEKFAAQGHPDKAAYQRAGELGLLCMSIPEEFGGGGGTFAHEAAMLTEQALAGDTALHLGVDSIIVPHYILAYGSDDQKNYWLPKIASGEIVAAIAMTEPGAGSDLQSMKTRAVKSDDGYRITGEKTFISNGYNADVVVVAAKTDPDARGAGISLLIVDLVNPSTGDLVVGFSRGAPIAKVGQKGQDTTTLTFDDVRVPLTAVLGEENAGFRQLKTQLAAERLILAVAAVAAMEKAVDLTTSYTKEREMFGQRLFDFQNARFELAECATLARIARTFVDDCIDKHLRGELDATTAAMAKYWLSDRQCEVIDRCLQLFGGYGYTLEYPIGQMYADARIQRIYAGSNEVMKELISRKL</sequence>
<dbReference type="PANTHER" id="PTHR48083:SF20">
    <property type="entry name" value="LONG-CHAIN SPECIFIC ACYL-COA DEHYDROGENASE, MITOCHONDRIAL"/>
    <property type="match status" value="1"/>
</dbReference>
<feature type="domain" description="Acyl-CoA dehydrogenase/oxidase N-terminal" evidence="14">
    <location>
        <begin position="2"/>
        <end position="113"/>
    </location>
</feature>
<comment type="caution">
    <text evidence="15">The sequence shown here is derived from an EMBL/GenBank/DDBJ whole genome shotgun (WGS) entry which is preliminary data.</text>
</comment>
<evidence type="ECO:0000256" key="10">
    <source>
        <dbReference type="ARBA" id="ARBA00052546"/>
    </source>
</evidence>
<evidence type="ECO:0000259" key="12">
    <source>
        <dbReference type="Pfam" id="PF00441"/>
    </source>
</evidence>
<dbReference type="FunFam" id="1.20.140.10:FF:000001">
    <property type="entry name" value="Acyl-CoA dehydrogenase"/>
    <property type="match status" value="1"/>
</dbReference>
<evidence type="ECO:0000313" key="16">
    <source>
        <dbReference type="Proteomes" id="UP000234662"/>
    </source>
</evidence>
<comment type="catalytic activity">
    <reaction evidence="10">
        <text>a 2,3-saturated acyl-CoA + A = a 2,3-dehydroacyl-CoA + AH2</text>
        <dbReference type="Rhea" id="RHEA:48608"/>
        <dbReference type="ChEBI" id="CHEBI:13193"/>
        <dbReference type="ChEBI" id="CHEBI:17499"/>
        <dbReference type="ChEBI" id="CHEBI:60015"/>
        <dbReference type="ChEBI" id="CHEBI:65111"/>
    </reaction>
</comment>
<dbReference type="InterPro" id="IPR009075">
    <property type="entry name" value="AcylCo_DH/oxidase_C"/>
</dbReference>
<dbReference type="Proteomes" id="UP000234662">
    <property type="component" value="Unassembled WGS sequence"/>
</dbReference>
<dbReference type="InterPro" id="IPR013786">
    <property type="entry name" value="AcylCoA_DH/ox_N"/>
</dbReference>
<evidence type="ECO:0000256" key="8">
    <source>
        <dbReference type="ARBA" id="ARBA00040394"/>
    </source>
</evidence>
<evidence type="ECO:0000256" key="2">
    <source>
        <dbReference type="ARBA" id="ARBA00005102"/>
    </source>
</evidence>
<dbReference type="InterPro" id="IPR046373">
    <property type="entry name" value="Acyl-CoA_Oxase/DH_mid-dom_sf"/>
</dbReference>
<evidence type="ECO:0000259" key="13">
    <source>
        <dbReference type="Pfam" id="PF02770"/>
    </source>
</evidence>
<evidence type="ECO:0000256" key="7">
    <source>
        <dbReference type="ARBA" id="ARBA00037085"/>
    </source>
</evidence>
<dbReference type="InterPro" id="IPR037069">
    <property type="entry name" value="AcylCoA_DH/ox_N_sf"/>
</dbReference>
<dbReference type="GO" id="GO:0003995">
    <property type="term" value="F:acyl-CoA dehydrogenase activity"/>
    <property type="evidence" value="ECO:0007669"/>
    <property type="project" value="InterPro"/>
</dbReference>
<organism evidence="15 16">
    <name type="scientific">Gordonia terrae</name>
    <dbReference type="NCBI Taxonomy" id="2055"/>
    <lineage>
        <taxon>Bacteria</taxon>
        <taxon>Bacillati</taxon>
        <taxon>Actinomycetota</taxon>
        <taxon>Actinomycetes</taxon>
        <taxon>Mycobacteriales</taxon>
        <taxon>Gordoniaceae</taxon>
        <taxon>Gordonia</taxon>
    </lineage>
</organism>
<dbReference type="InterPro" id="IPR009100">
    <property type="entry name" value="AcylCoA_DH/oxidase_NM_dom_sf"/>
</dbReference>
<dbReference type="InterPro" id="IPR036250">
    <property type="entry name" value="AcylCo_DH-like_C"/>
</dbReference>
<dbReference type="PANTHER" id="PTHR48083">
    <property type="entry name" value="MEDIUM-CHAIN SPECIFIC ACYL-COA DEHYDROGENASE, MITOCHONDRIAL-RELATED"/>
    <property type="match status" value="1"/>
</dbReference>
<accession>A0A2I1R1F0</accession>
<dbReference type="Pfam" id="PF00441">
    <property type="entry name" value="Acyl-CoA_dh_1"/>
    <property type="match status" value="1"/>
</dbReference>
<dbReference type="PROSITE" id="PS00072">
    <property type="entry name" value="ACYL_COA_DH_1"/>
    <property type="match status" value="1"/>
</dbReference>
<evidence type="ECO:0000259" key="14">
    <source>
        <dbReference type="Pfam" id="PF02771"/>
    </source>
</evidence>
<comment type="cofactor">
    <cofactor evidence="1 11">
        <name>FAD</name>
        <dbReference type="ChEBI" id="CHEBI:57692"/>
    </cofactor>
</comment>
<dbReference type="RefSeq" id="WP_101822931.1">
    <property type="nucleotide sequence ID" value="NZ_PKJC01000037.1"/>
</dbReference>
<dbReference type="Pfam" id="PF02771">
    <property type="entry name" value="Acyl-CoA_dh_N"/>
    <property type="match status" value="1"/>
</dbReference>
<dbReference type="InterPro" id="IPR006089">
    <property type="entry name" value="Acyl-CoA_DH_CS"/>
</dbReference>
<dbReference type="GO" id="GO:0005737">
    <property type="term" value="C:cytoplasm"/>
    <property type="evidence" value="ECO:0007669"/>
    <property type="project" value="TreeGrafter"/>
</dbReference>
<dbReference type="AlphaFoldDB" id="A0A2I1R1F0"/>
<dbReference type="InterPro" id="IPR006091">
    <property type="entry name" value="Acyl-CoA_Oxase/DH_mid-dom"/>
</dbReference>
<feature type="domain" description="Acyl-CoA dehydrogenase/oxidase C-terminal" evidence="12">
    <location>
        <begin position="231"/>
        <end position="378"/>
    </location>
</feature>
<evidence type="ECO:0000256" key="5">
    <source>
        <dbReference type="ARBA" id="ARBA00022827"/>
    </source>
</evidence>
<dbReference type="InterPro" id="IPR050741">
    <property type="entry name" value="Acyl-CoA_dehydrogenase"/>
</dbReference>